<evidence type="ECO:0000256" key="2">
    <source>
        <dbReference type="ARBA" id="ARBA00005173"/>
    </source>
</evidence>
<dbReference type="Pfam" id="PF13460">
    <property type="entry name" value="NAD_binding_10"/>
    <property type="match status" value="1"/>
</dbReference>
<feature type="signal peptide" evidence="12">
    <location>
        <begin position="1"/>
        <end position="20"/>
    </location>
</feature>
<keyword evidence="5" id="KW-0521">NADP</keyword>
<evidence type="ECO:0000313" key="14">
    <source>
        <dbReference type="EMBL" id="CAD8903609.1"/>
    </source>
</evidence>
<evidence type="ECO:0000256" key="4">
    <source>
        <dbReference type="ARBA" id="ARBA00022640"/>
    </source>
</evidence>
<evidence type="ECO:0000256" key="12">
    <source>
        <dbReference type="SAM" id="SignalP"/>
    </source>
</evidence>
<evidence type="ECO:0000256" key="10">
    <source>
        <dbReference type="ARBA" id="ARBA00024089"/>
    </source>
</evidence>
<dbReference type="InterPro" id="IPR016040">
    <property type="entry name" value="NAD(P)-bd_dom"/>
</dbReference>
<comment type="subcellular location">
    <subcellularLocation>
        <location evidence="1">Plastid</location>
        <location evidence="1">Chloroplast</location>
    </subcellularLocation>
</comment>
<proteinExistence type="predicted"/>
<dbReference type="SUPFAM" id="SSF51735">
    <property type="entry name" value="NAD(P)-binding Rossmann-fold domains"/>
    <property type="match status" value="1"/>
</dbReference>
<dbReference type="EMBL" id="HBFR01042160">
    <property type="protein sequence ID" value="CAD8903609.1"/>
    <property type="molecule type" value="Transcribed_RNA"/>
</dbReference>
<dbReference type="InterPro" id="IPR036291">
    <property type="entry name" value="NAD(P)-bd_dom_sf"/>
</dbReference>
<keyword evidence="4" id="KW-0934">Plastid</keyword>
<keyword evidence="12" id="KW-0732">Signal</keyword>
<comment type="pathway">
    <text evidence="2">Porphyrin-containing compound metabolism; chlorophyll biosynthesis.</text>
</comment>
<organism evidence="14">
    <name type="scientific">Corethron hystrix</name>
    <dbReference type="NCBI Taxonomy" id="216773"/>
    <lineage>
        <taxon>Eukaryota</taxon>
        <taxon>Sar</taxon>
        <taxon>Stramenopiles</taxon>
        <taxon>Ochrophyta</taxon>
        <taxon>Bacillariophyta</taxon>
        <taxon>Coscinodiscophyceae</taxon>
        <taxon>Corethrophycidae</taxon>
        <taxon>Corethrales</taxon>
        <taxon>Corethraceae</taxon>
        <taxon>Corethron</taxon>
    </lineage>
</organism>
<feature type="chain" id="PRO_5030709175" description="Divinyl chlorophyllide a 8-vinyl-reductase, chloroplastic" evidence="12">
    <location>
        <begin position="21"/>
        <end position="392"/>
    </location>
</feature>
<keyword evidence="8" id="KW-0149">Chlorophyll biosynthesis</keyword>
<dbReference type="AlphaFoldDB" id="A0A7S1C054"/>
<evidence type="ECO:0000256" key="11">
    <source>
        <dbReference type="ARBA" id="ARBA00049498"/>
    </source>
</evidence>
<gene>
    <name evidence="14" type="ORF">CHYS00102_LOCUS30829</name>
</gene>
<evidence type="ECO:0000256" key="9">
    <source>
        <dbReference type="ARBA" id="ARBA00024059"/>
    </source>
</evidence>
<evidence type="ECO:0000259" key="13">
    <source>
        <dbReference type="Pfam" id="PF13460"/>
    </source>
</evidence>
<sequence>MVRRRMSLFAFALMVAKSSGFSPVAPFLRITSSTQTFQSNTPVAGESCTGEKVAVVGATGYIGKAVVRESVHRGYPTIAVMRDISRGKLEKKFEGAELVQFDVTDRAACQSGELFPGGSVDAVVCCLASRTGTKKDSFAIDYQASLNCAEAAKAAGARRFILLSAYCVKSAERNDPYALQFQYAKKDLEEKLADITDESFDFVSVRPTAFFKSVSGQLEVVDSGGPFVYFDLGNQRSATCNPISEPDLAAALLDQIADDTHKNTYWNIGGPDEGMSMRAQGEMIHDILKKEGEPKLLGVPIGLFDFIINGLQWVSNTFNSEKFDDAAELGRIGKYYAIEDMLTVDPSEKYGQTTLREHYQYITENGQEYDPYTTVFGSAEKKNAFKEKVESK</sequence>
<feature type="domain" description="NAD(P)-binding" evidence="13">
    <location>
        <begin position="57"/>
        <end position="258"/>
    </location>
</feature>
<reference evidence="14" key="1">
    <citation type="submission" date="2021-01" db="EMBL/GenBank/DDBJ databases">
        <authorList>
            <person name="Corre E."/>
            <person name="Pelletier E."/>
            <person name="Niang G."/>
            <person name="Scheremetjew M."/>
            <person name="Finn R."/>
            <person name="Kale V."/>
            <person name="Holt S."/>
            <person name="Cochrane G."/>
            <person name="Meng A."/>
            <person name="Brown T."/>
            <person name="Cohen L."/>
        </authorList>
    </citation>
    <scope>NUCLEOTIDE SEQUENCE</scope>
    <source>
        <strain evidence="14">308</strain>
    </source>
</reference>
<keyword evidence="3" id="KW-0150">Chloroplast</keyword>
<dbReference type="Gene3D" id="3.40.50.720">
    <property type="entry name" value="NAD(P)-binding Rossmann-like Domain"/>
    <property type="match status" value="1"/>
</dbReference>
<dbReference type="InterPro" id="IPR044201">
    <property type="entry name" value="DVR-like"/>
</dbReference>
<keyword evidence="6" id="KW-0809">Transit peptide</keyword>
<dbReference type="PANTHER" id="PTHR47378:SF1">
    <property type="entry name" value="DIVINYL CHLOROPHYLLIDE A 8-VINYL-REDUCTASE, CHLOROPLASTIC"/>
    <property type="match status" value="1"/>
</dbReference>
<keyword evidence="7" id="KW-0560">Oxidoreductase</keyword>
<dbReference type="GO" id="GO:0015995">
    <property type="term" value="P:chlorophyll biosynthetic process"/>
    <property type="evidence" value="ECO:0007669"/>
    <property type="project" value="UniProtKB-UniPathway"/>
</dbReference>
<evidence type="ECO:0000256" key="8">
    <source>
        <dbReference type="ARBA" id="ARBA00023171"/>
    </source>
</evidence>
<dbReference type="PANTHER" id="PTHR47378">
    <property type="entry name" value="DIVINYL CHLOROPHYLLIDE A 8-VINYL-REDUCTASE, CHLOROPLASTIC"/>
    <property type="match status" value="1"/>
</dbReference>
<dbReference type="UniPathway" id="UPA00668"/>
<dbReference type="GO" id="GO:0009507">
    <property type="term" value="C:chloroplast"/>
    <property type="evidence" value="ECO:0007669"/>
    <property type="project" value="UniProtKB-SubCell"/>
</dbReference>
<dbReference type="EC" id="1.3.1.75" evidence="9"/>
<evidence type="ECO:0000256" key="7">
    <source>
        <dbReference type="ARBA" id="ARBA00023002"/>
    </source>
</evidence>
<evidence type="ECO:0000256" key="3">
    <source>
        <dbReference type="ARBA" id="ARBA00022528"/>
    </source>
</evidence>
<protein>
    <recommendedName>
        <fullName evidence="10">Divinyl chlorophyllide a 8-vinyl-reductase, chloroplastic</fullName>
        <ecNumber evidence="9">1.3.1.75</ecNumber>
    </recommendedName>
</protein>
<comment type="catalytic activity">
    <reaction evidence="11">
        <text>protochlorophyllide a + NADP(+) = 3,8-divinyl protochlorophyllide a + NADPH + H(+)</text>
        <dbReference type="Rhea" id="RHEA:48884"/>
        <dbReference type="ChEBI" id="CHEBI:15378"/>
        <dbReference type="ChEBI" id="CHEBI:57783"/>
        <dbReference type="ChEBI" id="CHEBI:58349"/>
        <dbReference type="ChEBI" id="CHEBI:58632"/>
        <dbReference type="ChEBI" id="CHEBI:83350"/>
        <dbReference type="EC" id="1.3.1.75"/>
    </reaction>
</comment>
<dbReference type="GO" id="GO:0033728">
    <property type="term" value="F:3,8-divinyl protochlorophyllide a 8-vinyl-reductase (NADPH) activity"/>
    <property type="evidence" value="ECO:0007669"/>
    <property type="project" value="UniProtKB-EC"/>
</dbReference>
<evidence type="ECO:0000256" key="6">
    <source>
        <dbReference type="ARBA" id="ARBA00022946"/>
    </source>
</evidence>
<accession>A0A7S1C054</accession>
<name>A0A7S1C054_9STRA</name>
<evidence type="ECO:0000256" key="5">
    <source>
        <dbReference type="ARBA" id="ARBA00022857"/>
    </source>
</evidence>
<evidence type="ECO:0000256" key="1">
    <source>
        <dbReference type="ARBA" id="ARBA00004229"/>
    </source>
</evidence>